<name>A0A918XUD2_9PROT</name>
<dbReference type="CDD" id="cd06102">
    <property type="entry name" value="citrate_synt_like_2"/>
    <property type="match status" value="1"/>
</dbReference>
<feature type="region of interest" description="Disordered" evidence="5">
    <location>
        <begin position="385"/>
        <end position="404"/>
    </location>
</feature>
<evidence type="ECO:0000256" key="3">
    <source>
        <dbReference type="ARBA" id="ARBA00012972"/>
    </source>
</evidence>
<dbReference type="InterPro" id="IPR016142">
    <property type="entry name" value="Citrate_synth-like_lrg_a-sub"/>
</dbReference>
<dbReference type="GO" id="GO:0005975">
    <property type="term" value="P:carbohydrate metabolic process"/>
    <property type="evidence" value="ECO:0007669"/>
    <property type="project" value="TreeGrafter"/>
</dbReference>
<organism evidence="7 8">
    <name type="scientific">Thalassobaculum fulvum</name>
    <dbReference type="NCBI Taxonomy" id="1633335"/>
    <lineage>
        <taxon>Bacteria</taxon>
        <taxon>Pseudomonadati</taxon>
        <taxon>Pseudomonadota</taxon>
        <taxon>Alphaproteobacteria</taxon>
        <taxon>Rhodospirillales</taxon>
        <taxon>Thalassobaculaceae</taxon>
        <taxon>Thalassobaculum</taxon>
    </lineage>
</organism>
<sequence>MSERAASSSRAWITAAEAAAELNVSRATLYAYVSRGLVESRGQPGSRRRLYAATDIRRLRSHGDAGSGGTPDRALDFGAPLLDSAITLIDGGRLYYRGRDALALAESASLETVAGLLWQLDDSDPFADVVIEPEPPAAPGIAGAIARLAVAGRADVAAYARTTPALARTGARIVRHLVSVWSDGAVPDGPAHRVLATAWGVPAAAEAIRTALVLCADHELNASAFAVRVAASTRATPYAAVIAGLATLEGPRHGGMTPQTLALIHEALRLGDGRAAVTERLRRGEALPGFGHPLYPDGDPRATATLQAVRKATGPQPLLDVVDAVAAAGRAATGLGPNLDFGLATLAATWGLDADRAIGVFAIGRSVGWLAHAAEQLASGTLIRPRARYTGPEPRPAHGNRARP</sequence>
<keyword evidence="8" id="KW-1185">Reference proteome</keyword>
<dbReference type="PANTHER" id="PTHR11739">
    <property type="entry name" value="CITRATE SYNTHASE"/>
    <property type="match status" value="1"/>
</dbReference>
<evidence type="ECO:0000256" key="4">
    <source>
        <dbReference type="ARBA" id="ARBA00022679"/>
    </source>
</evidence>
<evidence type="ECO:0000256" key="5">
    <source>
        <dbReference type="SAM" id="MobiDB-lite"/>
    </source>
</evidence>
<dbReference type="GO" id="GO:0005829">
    <property type="term" value="C:cytosol"/>
    <property type="evidence" value="ECO:0007669"/>
    <property type="project" value="TreeGrafter"/>
</dbReference>
<reference evidence="7" key="2">
    <citation type="submission" date="2020-09" db="EMBL/GenBank/DDBJ databases">
        <authorList>
            <person name="Sun Q."/>
            <person name="Kim S."/>
        </authorList>
    </citation>
    <scope>NUCLEOTIDE SEQUENCE</scope>
    <source>
        <strain evidence="7">KCTC 42651</strain>
    </source>
</reference>
<dbReference type="Gene3D" id="1.10.1660.10">
    <property type="match status" value="1"/>
</dbReference>
<dbReference type="InterPro" id="IPR016143">
    <property type="entry name" value="Citrate_synth-like_sm_a-sub"/>
</dbReference>
<dbReference type="Pfam" id="PF12728">
    <property type="entry name" value="HTH_17"/>
    <property type="match status" value="1"/>
</dbReference>
<dbReference type="GO" id="GO:0006099">
    <property type="term" value="P:tricarboxylic acid cycle"/>
    <property type="evidence" value="ECO:0007669"/>
    <property type="project" value="TreeGrafter"/>
</dbReference>
<dbReference type="Proteomes" id="UP000630353">
    <property type="component" value="Unassembled WGS sequence"/>
</dbReference>
<comment type="pathway">
    <text evidence="1">Carbohydrate metabolism; tricarboxylic acid cycle; isocitrate from oxaloacetate: step 1/2.</text>
</comment>
<proteinExistence type="inferred from homology"/>
<feature type="domain" description="Helix-turn-helix" evidence="6">
    <location>
        <begin position="12"/>
        <end position="58"/>
    </location>
</feature>
<accession>A0A918XUD2</accession>
<dbReference type="PANTHER" id="PTHR11739:SF4">
    <property type="entry name" value="CITRATE SYNTHASE, PEROXISOMAL"/>
    <property type="match status" value="1"/>
</dbReference>
<gene>
    <name evidence="7" type="ORF">GCM10017083_37900</name>
</gene>
<dbReference type="InterPro" id="IPR036969">
    <property type="entry name" value="Citrate_synthase_sf"/>
</dbReference>
<evidence type="ECO:0000259" key="6">
    <source>
        <dbReference type="Pfam" id="PF12728"/>
    </source>
</evidence>
<dbReference type="SUPFAM" id="SSF48256">
    <property type="entry name" value="Citrate synthase"/>
    <property type="match status" value="1"/>
</dbReference>
<dbReference type="Gene3D" id="1.10.580.10">
    <property type="entry name" value="Citrate Synthase, domain 1"/>
    <property type="match status" value="2"/>
</dbReference>
<dbReference type="EMBL" id="BMZS01000009">
    <property type="protein sequence ID" value="GHD57023.1"/>
    <property type="molecule type" value="Genomic_DNA"/>
</dbReference>
<dbReference type="AlphaFoldDB" id="A0A918XUD2"/>
<evidence type="ECO:0000313" key="8">
    <source>
        <dbReference type="Proteomes" id="UP000630353"/>
    </source>
</evidence>
<evidence type="ECO:0000256" key="2">
    <source>
        <dbReference type="ARBA" id="ARBA00010566"/>
    </source>
</evidence>
<dbReference type="Pfam" id="PF00285">
    <property type="entry name" value="Citrate_synt"/>
    <property type="match status" value="1"/>
</dbReference>
<evidence type="ECO:0000256" key="1">
    <source>
        <dbReference type="ARBA" id="ARBA00004751"/>
    </source>
</evidence>
<dbReference type="InterPro" id="IPR009061">
    <property type="entry name" value="DNA-bd_dom_put_sf"/>
</dbReference>
<keyword evidence="4" id="KW-0808">Transferase</keyword>
<dbReference type="EC" id="2.3.3.16" evidence="3"/>
<dbReference type="GO" id="GO:0036440">
    <property type="term" value="F:citrate synthase activity"/>
    <property type="evidence" value="ECO:0007669"/>
    <property type="project" value="UniProtKB-EC"/>
</dbReference>
<protein>
    <recommendedName>
        <fullName evidence="3">citrate synthase (unknown stereospecificity)</fullName>
        <ecNumber evidence="3">2.3.3.16</ecNumber>
    </recommendedName>
</protein>
<evidence type="ECO:0000313" key="7">
    <source>
        <dbReference type="EMBL" id="GHD57023.1"/>
    </source>
</evidence>
<dbReference type="Gene3D" id="1.10.230.10">
    <property type="entry name" value="Cytochrome P450-Terp, domain 2"/>
    <property type="match status" value="1"/>
</dbReference>
<dbReference type="RefSeq" id="WP_229837379.1">
    <property type="nucleotide sequence ID" value="NZ_BMZS01000009.1"/>
</dbReference>
<dbReference type="InterPro" id="IPR041657">
    <property type="entry name" value="HTH_17"/>
</dbReference>
<dbReference type="SUPFAM" id="SSF46955">
    <property type="entry name" value="Putative DNA-binding domain"/>
    <property type="match status" value="1"/>
</dbReference>
<reference evidence="7" key="1">
    <citation type="journal article" date="2014" name="Int. J. Syst. Evol. Microbiol.">
        <title>Complete genome sequence of Corynebacterium casei LMG S-19264T (=DSM 44701T), isolated from a smear-ripened cheese.</title>
        <authorList>
            <consortium name="US DOE Joint Genome Institute (JGI-PGF)"/>
            <person name="Walter F."/>
            <person name="Albersmeier A."/>
            <person name="Kalinowski J."/>
            <person name="Ruckert C."/>
        </authorList>
    </citation>
    <scope>NUCLEOTIDE SEQUENCE</scope>
    <source>
        <strain evidence="7">KCTC 42651</strain>
    </source>
</reference>
<comment type="similarity">
    <text evidence="2">Belongs to the citrate synthase family.</text>
</comment>
<dbReference type="PRINTS" id="PR00143">
    <property type="entry name" value="CITRTSNTHASE"/>
</dbReference>
<comment type="caution">
    <text evidence="7">The sequence shown here is derived from an EMBL/GenBank/DDBJ whole genome shotgun (WGS) entry which is preliminary data.</text>
</comment>
<dbReference type="InterPro" id="IPR002020">
    <property type="entry name" value="Citrate_synthase"/>
</dbReference>